<dbReference type="Pfam" id="PF00171">
    <property type="entry name" value="Aldedh"/>
    <property type="match status" value="1"/>
</dbReference>
<evidence type="ECO:0000313" key="6">
    <source>
        <dbReference type="Proteomes" id="UP000443843"/>
    </source>
</evidence>
<keyword evidence="3" id="KW-0520">NAD</keyword>
<dbReference type="InterPro" id="IPR016161">
    <property type="entry name" value="Ald_DH/histidinol_DH"/>
</dbReference>
<dbReference type="FunFam" id="3.40.309.10:FF:000010">
    <property type="entry name" value="Gamma-aminobutyraldehyde dehydrogenase"/>
    <property type="match status" value="1"/>
</dbReference>
<name>A0A844W5Z4_9RHOB</name>
<evidence type="ECO:0000256" key="3">
    <source>
        <dbReference type="ARBA" id="ARBA00023027"/>
    </source>
</evidence>
<evidence type="ECO:0000256" key="2">
    <source>
        <dbReference type="ARBA" id="ARBA00023002"/>
    </source>
</evidence>
<dbReference type="Gene3D" id="3.40.605.10">
    <property type="entry name" value="Aldehyde Dehydrogenase, Chain A, domain 1"/>
    <property type="match status" value="1"/>
</dbReference>
<comment type="caution">
    <text evidence="5">The sequence shown here is derived from an EMBL/GenBank/DDBJ whole genome shotgun (WGS) entry which is preliminary data.</text>
</comment>
<organism evidence="5 6">
    <name type="scientific">Pseudooceanicola pacificus</name>
    <dbReference type="NCBI Taxonomy" id="2676438"/>
    <lineage>
        <taxon>Bacteria</taxon>
        <taxon>Pseudomonadati</taxon>
        <taxon>Pseudomonadota</taxon>
        <taxon>Alphaproteobacteria</taxon>
        <taxon>Rhodobacterales</taxon>
        <taxon>Paracoccaceae</taxon>
        <taxon>Pseudooceanicola</taxon>
    </lineage>
</organism>
<dbReference type="SUPFAM" id="SSF53720">
    <property type="entry name" value="ALDH-like"/>
    <property type="match status" value="1"/>
</dbReference>
<protein>
    <submittedName>
        <fullName evidence="5">Aldehyde dehydrogenase family protein</fullName>
    </submittedName>
</protein>
<dbReference type="GO" id="GO:0016620">
    <property type="term" value="F:oxidoreductase activity, acting on the aldehyde or oxo group of donors, NAD or NADP as acceptor"/>
    <property type="evidence" value="ECO:0007669"/>
    <property type="project" value="InterPro"/>
</dbReference>
<evidence type="ECO:0000256" key="1">
    <source>
        <dbReference type="ARBA" id="ARBA00009986"/>
    </source>
</evidence>
<proteinExistence type="inferred from homology"/>
<keyword evidence="6" id="KW-1185">Reference proteome</keyword>
<sequence>MTPQLAPKRSATDQVVVRRNPATGEIVSQEPAHDLAACRRFTARAAAAFPSWSSAPVAVRSEALIRIASEIETMRDKFRRAMIEEIGAPAAWADHNVTFAAHLLRYVAEAAQDLGKLHPIGSEQGCESWAERVPCGVCLGIAPWNAPLILGVRAFAVPIACGNTVLLKGNEIAPRTYRLIGEAVAGAGLPRDVVQVFLCPAEDSESIVDALIENPVVRRVNFTGSTRVGRRIANLCARHLKRPLLELGGQAPMVVLEDADLDAAAEAAVRGAYLNQGQICMSTERLIVAEAVADDLIARLEAKRAALVVGDPALPSTDLGPVVGIEAADRLAGLVGDAMSQGARLIGGGGTRDAFFEPTLIDGVEPGMRLYMEEVFGPILSVTRVASDHEAVTVANDSEYGLSAAVFSQDPDRAKRIARQIHSGICHINGCTVDDDPRAPFGGVKSSGYGRFGGSWSFEEFTELRWITSTHDP</sequence>
<dbReference type="PANTHER" id="PTHR42986:SF1">
    <property type="entry name" value="BENZALDEHYDE DEHYDROGENASE YFMT"/>
    <property type="match status" value="1"/>
</dbReference>
<dbReference type="Proteomes" id="UP000443843">
    <property type="component" value="Unassembled WGS sequence"/>
</dbReference>
<accession>A0A844W5Z4</accession>
<evidence type="ECO:0000313" key="5">
    <source>
        <dbReference type="EMBL" id="MWB78241.1"/>
    </source>
</evidence>
<keyword evidence="2" id="KW-0560">Oxidoreductase</keyword>
<dbReference type="AlphaFoldDB" id="A0A844W5Z4"/>
<evidence type="ECO:0000259" key="4">
    <source>
        <dbReference type="Pfam" id="PF00171"/>
    </source>
</evidence>
<gene>
    <name evidence="5" type="ORF">GLS40_09410</name>
</gene>
<dbReference type="InterPro" id="IPR016163">
    <property type="entry name" value="Ald_DH_C"/>
</dbReference>
<dbReference type="InterPro" id="IPR016162">
    <property type="entry name" value="Ald_DH_N"/>
</dbReference>
<dbReference type="InterPro" id="IPR015590">
    <property type="entry name" value="Aldehyde_DH_dom"/>
</dbReference>
<dbReference type="RefSeq" id="WP_160382504.1">
    <property type="nucleotide sequence ID" value="NZ_WNXQ01000004.1"/>
</dbReference>
<dbReference type="EMBL" id="WNXQ01000004">
    <property type="protein sequence ID" value="MWB78241.1"/>
    <property type="molecule type" value="Genomic_DNA"/>
</dbReference>
<comment type="similarity">
    <text evidence="1">Belongs to the aldehyde dehydrogenase family.</text>
</comment>
<reference evidence="5 6" key="1">
    <citation type="submission" date="2019-11" db="EMBL/GenBank/DDBJ databases">
        <title>Pseudooceanicola pacifica sp. nov., isolated from deep-sea sediment of the Pacific Ocean.</title>
        <authorList>
            <person name="Lyu L."/>
        </authorList>
    </citation>
    <scope>NUCLEOTIDE SEQUENCE [LARGE SCALE GENOMIC DNA]</scope>
    <source>
        <strain evidence="5 6">216_PA32_1</strain>
    </source>
</reference>
<feature type="domain" description="Aldehyde dehydrogenase" evidence="4">
    <location>
        <begin position="15"/>
        <end position="467"/>
    </location>
</feature>
<dbReference type="PANTHER" id="PTHR42986">
    <property type="entry name" value="BENZALDEHYDE DEHYDROGENASE YFMT"/>
    <property type="match status" value="1"/>
</dbReference>
<dbReference type="Gene3D" id="3.40.309.10">
    <property type="entry name" value="Aldehyde Dehydrogenase, Chain A, domain 2"/>
    <property type="match status" value="1"/>
</dbReference>